<sequence>MGTIRWITLLVLLSAFGTIYLAIVFDFQVTYEVKSVPSAVQPDYMEEEVLFDLVTQLDSVETEEVLQADASTKFLVSTSSSSASIELHGEAEKNDIEREMDRSQREELNGWIQNMNEQSVTSSSSEASVDLEWLAEREKLLAANGPRKLFLFAYMHGGSTLLFKLFDQDPRTFAWYETLGPLYGHMYGLPGYRLHTWIIKNTSKEHEHHYFPRKVSDYETTRINQLFKDMFSCNFESLPNEVFTDAFIGFSEAFRDYFHCYLHTKTKPKDVIWNRHCVDSTINPYCGYETPKQDKPKPFVVDAQKNFCPEYLEKARVLLANRTQANITKILEESYFKRKMKAFLDNEICLQNLYESAKHCMLRFPLQERCQKAKIQVTKILRLKLPFMEPLIRATPDMQIIYYTRDPRAIAASRLGVNGPKTPLKFLSAVTKLCEEMQSDVAAMEEFEERYPNVFLRLRYEDLVEQPDKSVKILFDHIALDPTRVAYEWIHDSLHGNSDKGVQRTNATYIVNKWRTMYEKEMFFKNWRISDFEQGKISDFLRGIFECDFNLIPKEVFCDQFLTQSSAMSSYTRCYLKERRPLSVQGRALWENHCTKAVHEHCGWGSKRQWQPDVLPTNIMNAAKKQCPEYLQMARDVLANNERNHSTLHLNQTKLKAFIKKEQCVQELTKTADACMKEHHLAEKCHATRLRTAKILRLKMVNMESFIREFPDMQILVYTRDPRATIASRQAWSDMISTERWIGGVIDLCTEMTSDLDVMDILSKKYPGVFLLSRYEDLVQKPEETVTVLFEHAKTPLREETLSWIQKALHSKVNSGVKRVNGTTHVERWRSVYAESDIEFTAQHPECADLLRRLGYS</sequence>
<dbReference type="PANTHER" id="PTHR10704:SF44">
    <property type="entry name" value="LD35051P-RELATED"/>
    <property type="match status" value="1"/>
</dbReference>
<evidence type="ECO:0000313" key="1">
    <source>
        <dbReference type="EnsemblMetazoa" id="CapteP195688"/>
    </source>
</evidence>
<dbReference type="Proteomes" id="UP000014760">
    <property type="component" value="Unassembled WGS sequence"/>
</dbReference>
<dbReference type="InterPro" id="IPR051135">
    <property type="entry name" value="Gal/GlcNAc/GalNAc_ST"/>
</dbReference>
<dbReference type="EMBL" id="AMQN01000469">
    <property type="status" value="NOT_ANNOTATED_CDS"/>
    <property type="molecule type" value="Genomic_DNA"/>
</dbReference>
<evidence type="ECO:0000313" key="2">
    <source>
        <dbReference type="Proteomes" id="UP000014760"/>
    </source>
</evidence>
<dbReference type="OrthoDB" id="6138663at2759"/>
<keyword evidence="2" id="KW-1185">Reference proteome</keyword>
<dbReference type="Gene3D" id="3.40.50.300">
    <property type="entry name" value="P-loop containing nucleotide triphosphate hydrolases"/>
    <property type="match status" value="2"/>
</dbReference>
<organism evidence="1 2">
    <name type="scientific">Capitella teleta</name>
    <name type="common">Polychaete worm</name>
    <dbReference type="NCBI Taxonomy" id="283909"/>
    <lineage>
        <taxon>Eukaryota</taxon>
        <taxon>Metazoa</taxon>
        <taxon>Spiralia</taxon>
        <taxon>Lophotrochozoa</taxon>
        <taxon>Annelida</taxon>
        <taxon>Polychaeta</taxon>
        <taxon>Sedentaria</taxon>
        <taxon>Scolecida</taxon>
        <taxon>Capitellidae</taxon>
        <taxon>Capitella</taxon>
    </lineage>
</organism>
<evidence type="ECO:0008006" key="3">
    <source>
        <dbReference type="Google" id="ProtNLM"/>
    </source>
</evidence>
<dbReference type="GO" id="GO:0006790">
    <property type="term" value="P:sulfur compound metabolic process"/>
    <property type="evidence" value="ECO:0007669"/>
    <property type="project" value="TreeGrafter"/>
</dbReference>
<dbReference type="AlphaFoldDB" id="X1ZVE0"/>
<accession>X1ZVE0</accession>
<dbReference type="InterPro" id="IPR027417">
    <property type="entry name" value="P-loop_NTPase"/>
</dbReference>
<proteinExistence type="predicted"/>
<reference evidence="1" key="3">
    <citation type="submission" date="2015-06" db="UniProtKB">
        <authorList>
            <consortium name="EnsemblMetazoa"/>
        </authorList>
    </citation>
    <scope>IDENTIFICATION</scope>
</reference>
<dbReference type="SUPFAM" id="SSF52540">
    <property type="entry name" value="P-loop containing nucleoside triphosphate hydrolases"/>
    <property type="match status" value="2"/>
</dbReference>
<dbReference type="GO" id="GO:0006044">
    <property type="term" value="P:N-acetylglucosamine metabolic process"/>
    <property type="evidence" value="ECO:0007669"/>
    <property type="project" value="TreeGrafter"/>
</dbReference>
<dbReference type="EnsemblMetazoa" id="CapteT195688">
    <property type="protein sequence ID" value="CapteP195688"/>
    <property type="gene ID" value="CapteG195688"/>
</dbReference>
<dbReference type="PANTHER" id="PTHR10704">
    <property type="entry name" value="CARBOHYDRATE SULFOTRANSFERASE"/>
    <property type="match status" value="1"/>
</dbReference>
<name>X1ZVE0_CAPTE</name>
<dbReference type="HOGENOM" id="CLU_333517_0_0_1"/>
<dbReference type="GO" id="GO:0001517">
    <property type="term" value="F:N-acetylglucosamine 6-O-sulfotransferase activity"/>
    <property type="evidence" value="ECO:0007669"/>
    <property type="project" value="TreeGrafter"/>
</dbReference>
<reference evidence="2" key="1">
    <citation type="submission" date="2012-12" db="EMBL/GenBank/DDBJ databases">
        <authorList>
            <person name="Hellsten U."/>
            <person name="Grimwood J."/>
            <person name="Chapman J.A."/>
            <person name="Shapiro H."/>
            <person name="Aerts A."/>
            <person name="Otillar R.P."/>
            <person name="Terry A.Y."/>
            <person name="Boore J.L."/>
            <person name="Simakov O."/>
            <person name="Marletaz F."/>
            <person name="Cho S.-J."/>
            <person name="Edsinger-Gonzales E."/>
            <person name="Havlak P."/>
            <person name="Kuo D.-H."/>
            <person name="Larsson T."/>
            <person name="Lv J."/>
            <person name="Arendt D."/>
            <person name="Savage R."/>
            <person name="Osoegawa K."/>
            <person name="de Jong P."/>
            <person name="Lindberg D.R."/>
            <person name="Seaver E.C."/>
            <person name="Weisblat D.A."/>
            <person name="Putnam N.H."/>
            <person name="Grigoriev I.V."/>
            <person name="Rokhsar D.S."/>
        </authorList>
    </citation>
    <scope>NUCLEOTIDE SEQUENCE</scope>
    <source>
        <strain evidence="2">I ESC-2004</strain>
    </source>
</reference>
<dbReference type="Pfam" id="PF13469">
    <property type="entry name" value="Sulfotransfer_3"/>
    <property type="match status" value="2"/>
</dbReference>
<reference evidence="2" key="2">
    <citation type="journal article" date="2013" name="Nature">
        <title>Insights into bilaterian evolution from three spiralian genomes.</title>
        <authorList>
            <person name="Simakov O."/>
            <person name="Marletaz F."/>
            <person name="Cho S.J."/>
            <person name="Edsinger-Gonzales E."/>
            <person name="Havlak P."/>
            <person name="Hellsten U."/>
            <person name="Kuo D.H."/>
            <person name="Larsson T."/>
            <person name="Lv J."/>
            <person name="Arendt D."/>
            <person name="Savage R."/>
            <person name="Osoegawa K."/>
            <person name="de Jong P."/>
            <person name="Grimwood J."/>
            <person name="Chapman J.A."/>
            <person name="Shapiro H."/>
            <person name="Aerts A."/>
            <person name="Otillar R.P."/>
            <person name="Terry A.Y."/>
            <person name="Boore J.L."/>
            <person name="Grigoriev I.V."/>
            <person name="Lindberg D.R."/>
            <person name="Seaver E.C."/>
            <person name="Weisblat D.A."/>
            <person name="Putnam N.H."/>
            <person name="Rokhsar D.S."/>
        </authorList>
    </citation>
    <scope>NUCLEOTIDE SEQUENCE</scope>
    <source>
        <strain evidence="2">I ESC-2004</strain>
    </source>
</reference>
<protein>
    <recommendedName>
        <fullName evidence="3">Sulfotransferase domain-containing protein</fullName>
    </recommendedName>
</protein>